<dbReference type="CDD" id="cd03801">
    <property type="entry name" value="GT4_PimA-like"/>
    <property type="match status" value="1"/>
</dbReference>
<evidence type="ECO:0000313" key="4">
    <source>
        <dbReference type="Proteomes" id="UP000070560"/>
    </source>
</evidence>
<dbReference type="GO" id="GO:0016757">
    <property type="term" value="F:glycosyltransferase activity"/>
    <property type="evidence" value="ECO:0007669"/>
    <property type="project" value="InterPro"/>
</dbReference>
<dbReference type="SUPFAM" id="SSF53756">
    <property type="entry name" value="UDP-Glycosyltransferase/glycogen phosphorylase"/>
    <property type="match status" value="1"/>
</dbReference>
<feature type="domain" description="Glycosyl transferase family 1" evidence="1">
    <location>
        <begin position="186"/>
        <end position="340"/>
    </location>
</feature>
<dbReference type="Pfam" id="PF00534">
    <property type="entry name" value="Glycos_transf_1"/>
    <property type="match status" value="1"/>
</dbReference>
<proteinExistence type="predicted"/>
<sequence length="376" mass="42897">MNILHIFSGDLWAGAEVLIYNLLSSLKAYPDLNIIAISLNEGTLTQKLRENNIETYVIPENKYSFPKIFSKALYFLRHRKIDIIHAHRYKENLLALLLNRFFHSKGLITTIHGLPEPSHHKNLKSNVITLANYYLLKKFFDIIVAVSYDIKQALIKRYRFFAKKIFVIHNGIKTNCEAITTPNISNKFHIGAVGRMVPIKDFNLFLEVAAVIKKENPHITLSILGDGPLKKQLLKRAKELDVADVVKFLKPKPDPFPYYHSLSILLNTSKHEGIPLTILEAMACGKPVIAPAVGGIPEIITDGKDGFLVKERNPEQFAYFCLKLAKDLSLYKMLSKNAYQKIQAGFHADIMAQKYYQLYKTITRIKKEKKEMGKGK</sequence>
<dbReference type="PANTHER" id="PTHR12526:SF637">
    <property type="entry name" value="GLYCOSYLTRANSFERASE EPSF-RELATED"/>
    <property type="match status" value="1"/>
</dbReference>
<dbReference type="RefSeq" id="WP_066060477.1">
    <property type="nucleotide sequence ID" value="NZ_CP013015.1"/>
</dbReference>
<keyword evidence="4" id="KW-1185">Reference proteome</keyword>
<gene>
    <name evidence="3" type="ORF">HS1_000375</name>
</gene>
<dbReference type="PANTHER" id="PTHR12526">
    <property type="entry name" value="GLYCOSYLTRANSFERASE"/>
    <property type="match status" value="1"/>
</dbReference>
<dbReference type="InterPro" id="IPR028098">
    <property type="entry name" value="Glyco_trans_4-like_N"/>
</dbReference>
<evidence type="ECO:0000313" key="3">
    <source>
        <dbReference type="EMBL" id="AMM40181.1"/>
    </source>
</evidence>
<dbReference type="KEGG" id="daw:HS1_000375"/>
<reference evidence="3 4" key="1">
    <citation type="submission" date="2015-10" db="EMBL/GenBank/DDBJ databases">
        <title>Candidatus Desulfofervidus auxilii, a hydrogenotrophic sulfate-reducing bacterium involved in the thermophilic anaerobic oxidation of methane.</title>
        <authorList>
            <person name="Krukenberg V."/>
            <person name="Richter M."/>
            <person name="Wegener G."/>
        </authorList>
    </citation>
    <scope>NUCLEOTIDE SEQUENCE [LARGE SCALE GENOMIC DNA]</scope>
    <source>
        <strain evidence="3 4">HS1</strain>
    </source>
</reference>
<feature type="domain" description="Glycosyltransferase subfamily 4-like N-terminal" evidence="2">
    <location>
        <begin position="14"/>
        <end position="174"/>
    </location>
</feature>
<dbReference type="InterPro" id="IPR001296">
    <property type="entry name" value="Glyco_trans_1"/>
</dbReference>
<evidence type="ECO:0000259" key="1">
    <source>
        <dbReference type="Pfam" id="PF00534"/>
    </source>
</evidence>
<dbReference type="OrthoDB" id="5490278at2"/>
<dbReference type="Pfam" id="PF13439">
    <property type="entry name" value="Glyco_transf_4"/>
    <property type="match status" value="1"/>
</dbReference>
<organism evidence="3 4">
    <name type="scientific">Desulfofervidus auxilii</name>
    <dbReference type="NCBI Taxonomy" id="1621989"/>
    <lineage>
        <taxon>Bacteria</taxon>
        <taxon>Pseudomonadati</taxon>
        <taxon>Thermodesulfobacteriota</taxon>
        <taxon>Candidatus Desulfofervidia</taxon>
        <taxon>Candidatus Desulfofervidales</taxon>
        <taxon>Candidatus Desulfofervidaceae</taxon>
        <taxon>Candidatus Desulfofervidus</taxon>
    </lineage>
</organism>
<dbReference type="EMBL" id="CP013015">
    <property type="protein sequence ID" value="AMM40181.1"/>
    <property type="molecule type" value="Genomic_DNA"/>
</dbReference>
<name>A0A7U4QIY0_DESA2</name>
<evidence type="ECO:0000259" key="2">
    <source>
        <dbReference type="Pfam" id="PF13439"/>
    </source>
</evidence>
<accession>A0A7U4QIY0</accession>
<dbReference type="AlphaFoldDB" id="A0A7U4QIY0"/>
<dbReference type="Proteomes" id="UP000070560">
    <property type="component" value="Chromosome"/>
</dbReference>
<protein>
    <submittedName>
        <fullName evidence="3">Glycosyl transferase family 1</fullName>
    </submittedName>
</protein>
<dbReference type="Gene3D" id="3.40.50.2000">
    <property type="entry name" value="Glycogen Phosphorylase B"/>
    <property type="match status" value="2"/>
</dbReference>
<keyword evidence="3" id="KW-0808">Transferase</keyword>